<dbReference type="EC" id="2.7.1.50" evidence="11"/>
<keyword evidence="8 11" id="KW-0067">ATP-binding</keyword>
<dbReference type="GO" id="GO:0000287">
    <property type="term" value="F:magnesium ion binding"/>
    <property type="evidence" value="ECO:0007669"/>
    <property type="project" value="UniProtKB-UniRule"/>
</dbReference>
<dbReference type="Pfam" id="PF02110">
    <property type="entry name" value="HK"/>
    <property type="match status" value="1"/>
</dbReference>
<dbReference type="GO" id="GO:0005524">
    <property type="term" value="F:ATP binding"/>
    <property type="evidence" value="ECO:0007669"/>
    <property type="project" value="UniProtKB-UniRule"/>
</dbReference>
<comment type="pathway">
    <text evidence="3 11">Cofactor biosynthesis; thiamine diphosphate biosynthesis; 4-methyl-5-(2-phosphoethyl)-thiazole from 5-(2-hydroxyethyl)-4-methylthiazole: step 1/1.</text>
</comment>
<dbReference type="InterPro" id="IPR000417">
    <property type="entry name" value="Hyethyz_kinase"/>
</dbReference>
<proteinExistence type="inferred from homology"/>
<evidence type="ECO:0000256" key="5">
    <source>
        <dbReference type="ARBA" id="ARBA00022723"/>
    </source>
</evidence>
<evidence type="ECO:0000313" key="12">
    <source>
        <dbReference type="EMBL" id="ADI02227.1"/>
    </source>
</evidence>
<evidence type="ECO:0000256" key="10">
    <source>
        <dbReference type="ARBA" id="ARBA00022977"/>
    </source>
</evidence>
<dbReference type="Gene3D" id="3.40.1190.20">
    <property type="match status" value="1"/>
</dbReference>
<evidence type="ECO:0000313" key="13">
    <source>
        <dbReference type="Proteomes" id="UP000000378"/>
    </source>
</evidence>
<evidence type="ECO:0000256" key="8">
    <source>
        <dbReference type="ARBA" id="ARBA00022840"/>
    </source>
</evidence>
<dbReference type="InterPro" id="IPR029056">
    <property type="entry name" value="Ribokinase-like"/>
</dbReference>
<dbReference type="Proteomes" id="UP000000378">
    <property type="component" value="Chromosome"/>
</dbReference>
<dbReference type="AlphaFoldDB" id="D7CNE2"/>
<dbReference type="EMBL" id="CP002048">
    <property type="protein sequence ID" value="ADI02227.1"/>
    <property type="molecule type" value="Genomic_DNA"/>
</dbReference>
<dbReference type="CDD" id="cd01170">
    <property type="entry name" value="THZ_kinase"/>
    <property type="match status" value="1"/>
</dbReference>
<evidence type="ECO:0000256" key="7">
    <source>
        <dbReference type="ARBA" id="ARBA00022777"/>
    </source>
</evidence>
<dbReference type="SUPFAM" id="SSF53613">
    <property type="entry name" value="Ribokinase-like"/>
    <property type="match status" value="1"/>
</dbReference>
<evidence type="ECO:0000256" key="9">
    <source>
        <dbReference type="ARBA" id="ARBA00022842"/>
    </source>
</evidence>
<dbReference type="GO" id="GO:0004417">
    <property type="term" value="F:hydroxyethylthiazole kinase activity"/>
    <property type="evidence" value="ECO:0007669"/>
    <property type="project" value="UniProtKB-UniRule"/>
</dbReference>
<accession>D7CNE2</accession>
<dbReference type="UniPathway" id="UPA00060">
    <property type="reaction ID" value="UER00139"/>
</dbReference>
<dbReference type="PRINTS" id="PR01099">
    <property type="entry name" value="HYETHTZKNASE"/>
</dbReference>
<dbReference type="NCBIfam" id="NF006830">
    <property type="entry name" value="PRK09355.1"/>
    <property type="match status" value="1"/>
</dbReference>
<protein>
    <recommendedName>
        <fullName evidence="11">Hydroxyethylthiazole kinase</fullName>
        <ecNumber evidence="11">2.7.1.50</ecNumber>
    </recommendedName>
    <alternativeName>
        <fullName evidence="11">4-methyl-5-beta-hydroxyethylthiazole kinase</fullName>
        <shortName evidence="11">TH kinase</shortName>
        <shortName evidence="11">Thz kinase</shortName>
    </alternativeName>
</protein>
<evidence type="ECO:0000256" key="3">
    <source>
        <dbReference type="ARBA" id="ARBA00004868"/>
    </source>
</evidence>
<evidence type="ECO:0000256" key="1">
    <source>
        <dbReference type="ARBA" id="ARBA00001771"/>
    </source>
</evidence>
<keyword evidence="13" id="KW-1185">Reference proteome</keyword>
<feature type="binding site" evidence="11">
    <location>
        <position position="45"/>
    </location>
    <ligand>
        <name>substrate</name>
    </ligand>
</feature>
<dbReference type="GO" id="GO:0009229">
    <property type="term" value="P:thiamine diphosphate biosynthetic process"/>
    <property type="evidence" value="ECO:0007669"/>
    <property type="project" value="UniProtKB-UniRule"/>
</dbReference>
<keyword evidence="9 11" id="KW-0460">Magnesium</keyword>
<dbReference type="HAMAP" id="MF_00228">
    <property type="entry name" value="Thz_kinase"/>
    <property type="match status" value="1"/>
</dbReference>
<organism evidence="12 13">
    <name type="scientific">Syntrophothermus lipocalidus (strain DSM 12680 / TGB-C1)</name>
    <dbReference type="NCBI Taxonomy" id="643648"/>
    <lineage>
        <taxon>Bacteria</taxon>
        <taxon>Bacillati</taxon>
        <taxon>Bacillota</taxon>
        <taxon>Clostridia</taxon>
        <taxon>Eubacteriales</taxon>
        <taxon>Syntrophomonadaceae</taxon>
        <taxon>Syntrophothermus</taxon>
    </lineage>
</organism>
<dbReference type="PIRSF" id="PIRSF000513">
    <property type="entry name" value="Thz_kinase"/>
    <property type="match status" value="1"/>
</dbReference>
<dbReference type="OrthoDB" id="9778146at2"/>
<gene>
    <name evidence="11" type="primary">thiM</name>
    <name evidence="12" type="ordered locus">Slip_1464</name>
</gene>
<keyword evidence="4 11" id="KW-0808">Transferase</keyword>
<reference evidence="12 13" key="2">
    <citation type="journal article" date="2010" name="Stand. Genomic Sci.">
        <title>Complete genome sequence of Syntrophothermus lipocalidus type strain (TGB-C1).</title>
        <authorList>
            <person name="Djao O.D."/>
            <person name="Zhang X."/>
            <person name="Lucas S."/>
            <person name="Lapidus A."/>
            <person name="Del Rio T.G."/>
            <person name="Nolan M."/>
            <person name="Tice H."/>
            <person name="Cheng J.F."/>
            <person name="Han C."/>
            <person name="Tapia R."/>
            <person name="Goodwin L."/>
            <person name="Pitluck S."/>
            <person name="Liolios K."/>
            <person name="Ivanova N."/>
            <person name="Mavromatis K."/>
            <person name="Mikhailova N."/>
            <person name="Ovchinnikova G."/>
            <person name="Pati A."/>
            <person name="Brambilla E."/>
            <person name="Chen A."/>
            <person name="Palaniappan K."/>
            <person name="Land M."/>
            <person name="Hauser L."/>
            <person name="Chang Y.J."/>
            <person name="Jeffries C.D."/>
            <person name="Rohde M."/>
            <person name="Sikorski J."/>
            <person name="Spring S."/>
            <person name="Goker M."/>
            <person name="Detter J.C."/>
            <person name="Woyke T."/>
            <person name="Bristow J."/>
            <person name="Eisen J.A."/>
            <person name="Markowitz V."/>
            <person name="Hugenholtz P."/>
            <person name="Kyrpides N.C."/>
            <person name="Klenk H.P."/>
        </authorList>
    </citation>
    <scope>NUCLEOTIDE SEQUENCE [LARGE SCALE GENOMIC DNA]</scope>
    <source>
        <strain evidence="13">DSM 12680 / TGB-C1</strain>
    </source>
</reference>
<dbReference type="STRING" id="643648.Slip_1464"/>
<keyword evidence="5 11" id="KW-0479">Metal-binding</keyword>
<feature type="binding site" evidence="11">
    <location>
        <position position="121"/>
    </location>
    <ligand>
        <name>ATP</name>
        <dbReference type="ChEBI" id="CHEBI:30616"/>
    </ligand>
</feature>
<comment type="cofactor">
    <cofactor evidence="2 11">
        <name>Mg(2+)</name>
        <dbReference type="ChEBI" id="CHEBI:18420"/>
    </cofactor>
</comment>
<dbReference type="HOGENOM" id="CLU_019943_0_1_9"/>
<evidence type="ECO:0000256" key="2">
    <source>
        <dbReference type="ARBA" id="ARBA00001946"/>
    </source>
</evidence>
<comment type="similarity">
    <text evidence="11">Belongs to the Thz kinase family.</text>
</comment>
<reference evidence="13" key="1">
    <citation type="journal article" date="2010" name="Stand. Genomic Sci.">
        <title>Complete genome sequence of Syntrophothermus lipocalidus type strain (TGB-C1T).</title>
        <authorList>
            <consortium name="US DOE Joint Genome Institute (JGI-PGF)"/>
            <person name="Djao O."/>
            <person name="Zhang X."/>
            <person name="Lucas S."/>
            <person name="Lapidus A."/>
            <person name="Glavina Del Rio T."/>
            <person name="Nolan M."/>
            <person name="Tice H."/>
            <person name="Cheng J."/>
            <person name="Han C."/>
            <person name="Tapia R."/>
            <person name="Goodwin L."/>
            <person name="Pitluck S."/>
            <person name="Liolios K."/>
            <person name="Ivanova N."/>
            <person name="Mavromatis K."/>
            <person name="Mikhailova N."/>
            <person name="Ovchinnikova G."/>
            <person name="Pati A."/>
            <person name="Brambilla E."/>
            <person name="Chen A."/>
            <person name="Palaniappan K."/>
            <person name="Land M."/>
            <person name="Hauser L."/>
            <person name="Chang Y."/>
            <person name="Jeffries C."/>
            <person name="Rohde M."/>
            <person name="Sikorski J."/>
            <person name="Spring S."/>
            <person name="Goker M."/>
            <person name="Detter J."/>
            <person name="Woyke T."/>
            <person name="Bristow J."/>
            <person name="Eisen J."/>
            <person name="Markowitz V."/>
            <person name="Hugenholtz P."/>
            <person name="Kyrpides N."/>
            <person name="Klenk H."/>
        </authorList>
    </citation>
    <scope>NUCLEOTIDE SEQUENCE [LARGE SCALE GENOMIC DNA]</scope>
    <source>
        <strain evidence="13">DSM 12680 / TGB-C1</strain>
    </source>
</reference>
<comment type="function">
    <text evidence="11">Catalyzes the phosphorylation of the hydroxyl group of 4-methyl-5-beta-hydroxyethylthiazole (THZ).</text>
</comment>
<dbReference type="NCBIfam" id="TIGR00694">
    <property type="entry name" value="thiM"/>
    <property type="match status" value="1"/>
</dbReference>
<dbReference type="GO" id="GO:0009228">
    <property type="term" value="P:thiamine biosynthetic process"/>
    <property type="evidence" value="ECO:0007669"/>
    <property type="project" value="UniProtKB-KW"/>
</dbReference>
<feature type="binding site" evidence="11">
    <location>
        <position position="194"/>
    </location>
    <ligand>
        <name>substrate</name>
    </ligand>
</feature>
<sequence>MVSNSIGQHLEKVRQINPLIHHITNYVSVNDCANIALQLGALPVMADAVEEVEEMVSLAGALVLNIGTLNKRIVDSMLKAAKKANELSIPVILDPVGCGATSYRTQTTLRLLEEVRVTVLKGNAGEIGTIAGLEAEVRGVESGNVTGDLVQAGQKLAARLGAVVVVTGATDLILSPSGAATVSNGHPFLGRITGTGCMAATAVAAFSAVAEDAFAASVSALACFGVAAELAAYSNPSGPLSFKTAFLDAIAALQPDQVTNLAKIAYI</sequence>
<evidence type="ECO:0000256" key="4">
    <source>
        <dbReference type="ARBA" id="ARBA00022679"/>
    </source>
</evidence>
<keyword evidence="10 11" id="KW-0784">Thiamine biosynthesis</keyword>
<feature type="binding site" evidence="11">
    <location>
        <position position="167"/>
    </location>
    <ligand>
        <name>ATP</name>
        <dbReference type="ChEBI" id="CHEBI:30616"/>
    </ligand>
</feature>
<name>D7CNE2_SYNLT</name>
<comment type="catalytic activity">
    <reaction evidence="1 11">
        <text>5-(2-hydroxyethyl)-4-methylthiazole + ATP = 4-methyl-5-(2-phosphooxyethyl)-thiazole + ADP + H(+)</text>
        <dbReference type="Rhea" id="RHEA:24212"/>
        <dbReference type="ChEBI" id="CHEBI:15378"/>
        <dbReference type="ChEBI" id="CHEBI:17957"/>
        <dbReference type="ChEBI" id="CHEBI:30616"/>
        <dbReference type="ChEBI" id="CHEBI:58296"/>
        <dbReference type="ChEBI" id="CHEBI:456216"/>
        <dbReference type="EC" id="2.7.1.50"/>
    </reaction>
</comment>
<dbReference type="KEGG" id="slp:Slip_1464"/>
<keyword evidence="6 11" id="KW-0547">Nucleotide-binding</keyword>
<dbReference type="eggNOG" id="COG2145">
    <property type="taxonomic scope" value="Bacteria"/>
</dbReference>
<evidence type="ECO:0000256" key="11">
    <source>
        <dbReference type="HAMAP-Rule" id="MF_00228"/>
    </source>
</evidence>
<keyword evidence="7 11" id="KW-0418">Kinase</keyword>
<evidence type="ECO:0000256" key="6">
    <source>
        <dbReference type="ARBA" id="ARBA00022741"/>
    </source>
</evidence>